<keyword evidence="5" id="KW-0804">Transcription</keyword>
<dbReference type="GO" id="GO:0032993">
    <property type="term" value="C:protein-DNA complex"/>
    <property type="evidence" value="ECO:0007669"/>
    <property type="project" value="TreeGrafter"/>
</dbReference>
<keyword evidence="2" id="KW-0902">Two-component regulatory system</keyword>
<dbReference type="PROSITE" id="PS50110">
    <property type="entry name" value="RESPONSE_REGULATORY"/>
    <property type="match status" value="1"/>
</dbReference>
<evidence type="ECO:0000256" key="5">
    <source>
        <dbReference type="ARBA" id="ARBA00023163"/>
    </source>
</evidence>
<organism evidence="6 7">
    <name type="scientific">Mycolicibacterium fallax</name>
    <name type="common">Mycobacterium fallax</name>
    <dbReference type="NCBI Taxonomy" id="1793"/>
    <lineage>
        <taxon>Bacteria</taxon>
        <taxon>Bacillati</taxon>
        <taxon>Actinomycetota</taxon>
        <taxon>Actinomycetes</taxon>
        <taxon>Mycobacteriales</taxon>
        <taxon>Mycobacteriaceae</taxon>
        <taxon>Mycolicibacterium</taxon>
    </lineage>
</organism>
<dbReference type="GO" id="GO:0000156">
    <property type="term" value="F:phosphorelay response regulator activity"/>
    <property type="evidence" value="ECO:0007669"/>
    <property type="project" value="TreeGrafter"/>
</dbReference>
<dbReference type="Proteomes" id="UP000193484">
    <property type="component" value="Unassembled WGS sequence"/>
</dbReference>
<accession>A0A1X1R5A0</accession>
<dbReference type="Pfam" id="PF00486">
    <property type="entry name" value="Trans_reg_C"/>
    <property type="match status" value="1"/>
</dbReference>
<dbReference type="GO" id="GO:0006355">
    <property type="term" value="P:regulation of DNA-templated transcription"/>
    <property type="evidence" value="ECO:0007669"/>
    <property type="project" value="InterPro"/>
</dbReference>
<gene>
    <name evidence="6" type="ORF">AWC04_16645</name>
</gene>
<dbReference type="GO" id="GO:0005829">
    <property type="term" value="C:cytosol"/>
    <property type="evidence" value="ECO:0007669"/>
    <property type="project" value="TreeGrafter"/>
</dbReference>
<keyword evidence="1" id="KW-0597">Phosphoprotein</keyword>
<dbReference type="PANTHER" id="PTHR48111">
    <property type="entry name" value="REGULATOR OF RPOS"/>
    <property type="match status" value="1"/>
</dbReference>
<dbReference type="Pfam" id="PF00072">
    <property type="entry name" value="Response_reg"/>
    <property type="match status" value="1"/>
</dbReference>
<evidence type="ECO:0000256" key="3">
    <source>
        <dbReference type="ARBA" id="ARBA00023015"/>
    </source>
</evidence>
<reference evidence="6 7" key="1">
    <citation type="submission" date="2016-01" db="EMBL/GenBank/DDBJ databases">
        <title>The new phylogeny of the genus Mycobacterium.</title>
        <authorList>
            <person name="Tarcisio F."/>
            <person name="Conor M."/>
            <person name="Antonella G."/>
            <person name="Elisabetta G."/>
            <person name="Giulia F.S."/>
            <person name="Sara T."/>
            <person name="Anna F."/>
            <person name="Clotilde B."/>
            <person name="Roberto B."/>
            <person name="Veronica D.S."/>
            <person name="Fabio R."/>
            <person name="Monica P."/>
            <person name="Olivier J."/>
            <person name="Enrico T."/>
            <person name="Nicola S."/>
        </authorList>
    </citation>
    <scope>NUCLEOTIDE SEQUENCE [LARGE SCALE GENOMIC DNA]</scope>
    <source>
        <strain evidence="6 7">DSM 44179</strain>
    </source>
</reference>
<sequence>MESRALVIDDERSLTKVVREYLERDGFTVREAWDGPSGLAAVREFDPEVVVLDLGLPGLDGIEVCRQLRRFSDCYVIMLTARSDEVDKLIGLSVGADDYLTKPFSMRELTARIKVLLRRPRHLPAEDQTAGSAPVRIGPIEIDPGAWTVTVEGAAVDLTPTEFQILTALATRPNLVLSRRQLVELVWGSDWVGDERLVDVHVGRLRRKLGDDANDPRYICTVRGIGYRAGPG</sequence>
<dbReference type="InterPro" id="IPR036388">
    <property type="entry name" value="WH-like_DNA-bd_sf"/>
</dbReference>
<keyword evidence="4" id="KW-0238">DNA-binding</keyword>
<dbReference type="Gene3D" id="1.10.10.10">
    <property type="entry name" value="Winged helix-like DNA-binding domain superfamily/Winged helix DNA-binding domain"/>
    <property type="match status" value="1"/>
</dbReference>
<dbReference type="STRING" id="1793.AWC04_16645"/>
<evidence type="ECO:0000256" key="4">
    <source>
        <dbReference type="ARBA" id="ARBA00023125"/>
    </source>
</evidence>
<dbReference type="AlphaFoldDB" id="A0A1X1R5A0"/>
<comment type="caution">
    <text evidence="6">The sequence shown here is derived from an EMBL/GenBank/DDBJ whole genome shotgun (WGS) entry which is preliminary data.</text>
</comment>
<evidence type="ECO:0000256" key="2">
    <source>
        <dbReference type="ARBA" id="ARBA00023012"/>
    </source>
</evidence>
<dbReference type="SUPFAM" id="SSF52172">
    <property type="entry name" value="CheY-like"/>
    <property type="match status" value="1"/>
</dbReference>
<dbReference type="PANTHER" id="PTHR48111:SF4">
    <property type="entry name" value="DNA-BINDING DUAL TRANSCRIPTIONAL REGULATOR OMPR"/>
    <property type="match status" value="1"/>
</dbReference>
<dbReference type="SMART" id="SM00448">
    <property type="entry name" value="REC"/>
    <property type="match status" value="1"/>
</dbReference>
<dbReference type="InterPro" id="IPR001867">
    <property type="entry name" value="OmpR/PhoB-type_DNA-bd"/>
</dbReference>
<dbReference type="FunFam" id="1.10.10.10:FF:000018">
    <property type="entry name" value="DNA-binding response regulator ResD"/>
    <property type="match status" value="1"/>
</dbReference>
<dbReference type="CDD" id="cd17574">
    <property type="entry name" value="REC_OmpR"/>
    <property type="match status" value="1"/>
</dbReference>
<dbReference type="InterPro" id="IPR016032">
    <property type="entry name" value="Sig_transdc_resp-reg_C-effctor"/>
</dbReference>
<evidence type="ECO:0000256" key="1">
    <source>
        <dbReference type="ARBA" id="ARBA00022553"/>
    </source>
</evidence>
<dbReference type="PROSITE" id="PS51755">
    <property type="entry name" value="OMPR_PHOB"/>
    <property type="match status" value="1"/>
</dbReference>
<evidence type="ECO:0000313" key="6">
    <source>
        <dbReference type="EMBL" id="ORU99839.1"/>
    </source>
</evidence>
<dbReference type="GO" id="GO:0000976">
    <property type="term" value="F:transcription cis-regulatory region binding"/>
    <property type="evidence" value="ECO:0007669"/>
    <property type="project" value="TreeGrafter"/>
</dbReference>
<dbReference type="SUPFAM" id="SSF46894">
    <property type="entry name" value="C-terminal effector domain of the bipartite response regulators"/>
    <property type="match status" value="1"/>
</dbReference>
<protein>
    <submittedName>
        <fullName evidence="6">PhoR family transcriptional regulator</fullName>
    </submittedName>
</protein>
<name>A0A1X1R5A0_MYCFA</name>
<dbReference type="FunFam" id="3.40.50.2300:FF:000001">
    <property type="entry name" value="DNA-binding response regulator PhoB"/>
    <property type="match status" value="1"/>
</dbReference>
<dbReference type="InterPro" id="IPR039420">
    <property type="entry name" value="WalR-like"/>
</dbReference>
<dbReference type="SMART" id="SM00862">
    <property type="entry name" value="Trans_reg_C"/>
    <property type="match status" value="1"/>
</dbReference>
<dbReference type="OrthoDB" id="4481605at2"/>
<keyword evidence="3" id="KW-0805">Transcription regulation</keyword>
<dbReference type="InterPro" id="IPR011006">
    <property type="entry name" value="CheY-like_superfamily"/>
</dbReference>
<proteinExistence type="predicted"/>
<dbReference type="InterPro" id="IPR001789">
    <property type="entry name" value="Sig_transdc_resp-reg_receiver"/>
</dbReference>
<dbReference type="EMBL" id="LQOJ01000051">
    <property type="protein sequence ID" value="ORU99839.1"/>
    <property type="molecule type" value="Genomic_DNA"/>
</dbReference>
<evidence type="ECO:0000313" key="7">
    <source>
        <dbReference type="Proteomes" id="UP000193484"/>
    </source>
</evidence>
<dbReference type="Gene3D" id="6.10.250.690">
    <property type="match status" value="1"/>
</dbReference>
<dbReference type="Gene3D" id="3.40.50.2300">
    <property type="match status" value="1"/>
</dbReference>
<dbReference type="RefSeq" id="WP_085099084.1">
    <property type="nucleotide sequence ID" value="NZ_AP022603.1"/>
</dbReference>
<dbReference type="CDD" id="cd00383">
    <property type="entry name" value="trans_reg_C"/>
    <property type="match status" value="1"/>
</dbReference>
<keyword evidence="7" id="KW-1185">Reference proteome</keyword>